<accession>A0A5N5QDA8</accession>
<dbReference type="AlphaFoldDB" id="A0A5N5QDA8"/>
<gene>
    <name evidence="1" type="ORF">CTheo_7137</name>
</gene>
<name>A0A5N5QDA8_9AGAM</name>
<organism evidence="1 2">
    <name type="scientific">Ceratobasidium theobromae</name>
    <dbReference type="NCBI Taxonomy" id="1582974"/>
    <lineage>
        <taxon>Eukaryota</taxon>
        <taxon>Fungi</taxon>
        <taxon>Dikarya</taxon>
        <taxon>Basidiomycota</taxon>
        <taxon>Agaricomycotina</taxon>
        <taxon>Agaricomycetes</taxon>
        <taxon>Cantharellales</taxon>
        <taxon>Ceratobasidiaceae</taxon>
        <taxon>Ceratobasidium</taxon>
    </lineage>
</organism>
<reference evidence="1 2" key="1">
    <citation type="journal article" date="2019" name="Fungal Biol. Biotechnol.">
        <title>Draft genome sequence of fastidious pathogen Ceratobasidium theobromae, which causes vascular-streak dieback in Theobroma cacao.</title>
        <authorList>
            <person name="Ali S.S."/>
            <person name="Asman A."/>
            <person name="Shao J."/>
            <person name="Firmansyah A.P."/>
            <person name="Susilo A.W."/>
            <person name="Rosmana A."/>
            <person name="McMahon P."/>
            <person name="Junaid M."/>
            <person name="Guest D."/>
            <person name="Kheng T.Y."/>
            <person name="Meinhardt L.W."/>
            <person name="Bailey B.A."/>
        </authorList>
    </citation>
    <scope>NUCLEOTIDE SEQUENCE [LARGE SCALE GENOMIC DNA]</scope>
    <source>
        <strain evidence="1 2">CT2</strain>
    </source>
</reference>
<dbReference type="Proteomes" id="UP000383932">
    <property type="component" value="Unassembled WGS sequence"/>
</dbReference>
<dbReference type="EMBL" id="SSOP01000272">
    <property type="protein sequence ID" value="KAB5589426.1"/>
    <property type="molecule type" value="Genomic_DNA"/>
</dbReference>
<evidence type="ECO:0000313" key="2">
    <source>
        <dbReference type="Proteomes" id="UP000383932"/>
    </source>
</evidence>
<comment type="caution">
    <text evidence="1">The sequence shown here is derived from an EMBL/GenBank/DDBJ whole genome shotgun (WGS) entry which is preliminary data.</text>
</comment>
<protein>
    <submittedName>
        <fullName evidence="1">Uncharacterized protein</fullName>
    </submittedName>
</protein>
<keyword evidence="2" id="KW-1185">Reference proteome</keyword>
<proteinExistence type="predicted"/>
<sequence length="135" mass="15458">MNGVVCTLDLQSNDGQWAAAGKWDNVLESYETSVRVKTVLLRMPNWYRQGNECVVTVESHHALYVLQDPAEWYMESWKQSVFKGCYTLRELDGLGQCPLWLKAEIWMDILSSMISDDSSMDAEGEPDPDYLDNID</sequence>
<evidence type="ECO:0000313" key="1">
    <source>
        <dbReference type="EMBL" id="KAB5589426.1"/>
    </source>
</evidence>